<gene>
    <name evidence="2" type="ORF">JG688_00017468</name>
</gene>
<accession>A0A8J5IDS7</accession>
<protein>
    <submittedName>
        <fullName evidence="2">Uncharacterized protein</fullName>
    </submittedName>
</protein>
<sequence length="240" mass="26965">MWNKKRCTTQHKATIGGTIKGMATFTHYIDGDRTQDRTRGMRKLLKVHWLANLDHLGNIVLKAIKYLLATLLPSSHDFQSVRMNLLTTIQNNLLKQLEEARNYFSRVSDFRSFISDARPGPDVIATLKLRCLSAERLSGGHGTCFIGVDAIHRTASSYAAIEKNMYAQIIVWDCKTMRGGKRNIGFDTGALYVFHRPPLHRETLKKPTKGKPPAVRISKPVGHEAGSGGAFRMVMEDNEE</sequence>
<name>A0A8J5IDS7_9STRA</name>
<reference evidence="2" key="1">
    <citation type="submission" date="2021-01" db="EMBL/GenBank/DDBJ databases">
        <title>Phytophthora aleatoria, a newly-described species from Pinus radiata is distinct from Phytophthora cactorum isolates based on comparative genomics.</title>
        <authorList>
            <person name="Mcdougal R."/>
            <person name="Panda P."/>
            <person name="Williams N."/>
            <person name="Studholme D.J."/>
        </authorList>
    </citation>
    <scope>NUCLEOTIDE SEQUENCE</scope>
    <source>
        <strain evidence="2">NZFS 4037</strain>
    </source>
</reference>
<evidence type="ECO:0000256" key="1">
    <source>
        <dbReference type="SAM" id="MobiDB-lite"/>
    </source>
</evidence>
<keyword evidence="3" id="KW-1185">Reference proteome</keyword>
<evidence type="ECO:0000313" key="3">
    <source>
        <dbReference type="Proteomes" id="UP000709295"/>
    </source>
</evidence>
<comment type="caution">
    <text evidence="2">The sequence shown here is derived from an EMBL/GenBank/DDBJ whole genome shotgun (WGS) entry which is preliminary data.</text>
</comment>
<proteinExistence type="predicted"/>
<dbReference type="EMBL" id="JAENGY010002610">
    <property type="protein sequence ID" value="KAG6943711.1"/>
    <property type="molecule type" value="Genomic_DNA"/>
</dbReference>
<evidence type="ECO:0000313" key="2">
    <source>
        <dbReference type="EMBL" id="KAG6943711.1"/>
    </source>
</evidence>
<dbReference type="AlphaFoldDB" id="A0A8J5IDS7"/>
<feature type="region of interest" description="Disordered" evidence="1">
    <location>
        <begin position="202"/>
        <end position="240"/>
    </location>
</feature>
<organism evidence="2 3">
    <name type="scientific">Phytophthora aleatoria</name>
    <dbReference type="NCBI Taxonomy" id="2496075"/>
    <lineage>
        <taxon>Eukaryota</taxon>
        <taxon>Sar</taxon>
        <taxon>Stramenopiles</taxon>
        <taxon>Oomycota</taxon>
        <taxon>Peronosporomycetes</taxon>
        <taxon>Peronosporales</taxon>
        <taxon>Peronosporaceae</taxon>
        <taxon>Phytophthora</taxon>
    </lineage>
</organism>
<dbReference type="Proteomes" id="UP000709295">
    <property type="component" value="Unassembled WGS sequence"/>
</dbReference>